<keyword evidence="3" id="KW-0548">Nucleotidyltransferase</keyword>
<keyword evidence="3" id="KW-0808">Transferase</keyword>
<organism evidence="3 4">
    <name type="scientific">Phytohabitans kaempferiae</name>
    <dbReference type="NCBI Taxonomy" id="1620943"/>
    <lineage>
        <taxon>Bacteria</taxon>
        <taxon>Bacillati</taxon>
        <taxon>Actinomycetota</taxon>
        <taxon>Actinomycetes</taxon>
        <taxon>Micromonosporales</taxon>
        <taxon>Micromonosporaceae</taxon>
    </lineage>
</organism>
<dbReference type="RefSeq" id="WP_377262103.1">
    <property type="nucleotide sequence ID" value="NZ_JBHLUH010000092.1"/>
</dbReference>
<dbReference type="Pfam" id="PF01348">
    <property type="entry name" value="Intron_maturas2"/>
    <property type="match status" value="1"/>
</dbReference>
<feature type="domain" description="AI2M/AI1M-like HNH endonuclease" evidence="2">
    <location>
        <begin position="111"/>
        <end position="160"/>
    </location>
</feature>
<keyword evidence="4" id="KW-1185">Reference proteome</keyword>
<dbReference type="EMBL" id="JBHLUH010000092">
    <property type="protein sequence ID" value="MFC0533914.1"/>
    <property type="molecule type" value="Genomic_DNA"/>
</dbReference>
<sequence length="172" mass="19235">MVNYYLLAGDAWRLHALRWNAETSMLKTLAAKHKSTVTKTAARYKATVETPHGPRTCFEARIPRTGKKDLVARFGGIPLQRNENGFIIDPVPVPVPTPRKELIHRLRTRRCELCEQDATVAVHQIAKLARLGTPGPNQPAWAALMTRKRRKTLVVCQPCHEAIHATPVTHAA</sequence>
<keyword evidence="3" id="KW-0695">RNA-directed DNA polymerase</keyword>
<name>A0ABV6MH76_9ACTN</name>
<evidence type="ECO:0000259" key="2">
    <source>
        <dbReference type="Pfam" id="PF21368"/>
    </source>
</evidence>
<gene>
    <name evidence="3" type="ORF">ACFFIA_40565</name>
</gene>
<evidence type="ECO:0000313" key="3">
    <source>
        <dbReference type="EMBL" id="MFC0533914.1"/>
    </source>
</evidence>
<evidence type="ECO:0000259" key="1">
    <source>
        <dbReference type="Pfam" id="PF01348"/>
    </source>
</evidence>
<accession>A0ABV6MH76</accession>
<dbReference type="Pfam" id="PF21368">
    <property type="entry name" value="AI2M-like_HNH"/>
    <property type="match status" value="1"/>
</dbReference>
<dbReference type="InterPro" id="IPR049030">
    <property type="entry name" value="AI2M-like_HNH"/>
</dbReference>
<dbReference type="GO" id="GO:0003964">
    <property type="term" value="F:RNA-directed DNA polymerase activity"/>
    <property type="evidence" value="ECO:0007669"/>
    <property type="project" value="UniProtKB-KW"/>
</dbReference>
<evidence type="ECO:0000313" key="4">
    <source>
        <dbReference type="Proteomes" id="UP001589867"/>
    </source>
</evidence>
<comment type="caution">
    <text evidence="3">The sequence shown here is derived from an EMBL/GenBank/DDBJ whole genome shotgun (WGS) entry which is preliminary data.</text>
</comment>
<dbReference type="InterPro" id="IPR024937">
    <property type="entry name" value="Domain_X"/>
</dbReference>
<feature type="domain" description="Domain X" evidence="1">
    <location>
        <begin position="2"/>
        <end position="44"/>
    </location>
</feature>
<protein>
    <submittedName>
        <fullName evidence="3">Group II intron reverse transcriptase/maturase</fullName>
    </submittedName>
</protein>
<proteinExistence type="predicted"/>
<dbReference type="Proteomes" id="UP001589867">
    <property type="component" value="Unassembled WGS sequence"/>
</dbReference>
<reference evidence="3 4" key="1">
    <citation type="submission" date="2024-09" db="EMBL/GenBank/DDBJ databases">
        <authorList>
            <person name="Sun Q."/>
            <person name="Mori K."/>
        </authorList>
    </citation>
    <scope>NUCLEOTIDE SEQUENCE [LARGE SCALE GENOMIC DNA]</scope>
    <source>
        <strain evidence="3 4">TBRC 3947</strain>
    </source>
</reference>